<feature type="signal peptide" evidence="1">
    <location>
        <begin position="1"/>
        <end position="28"/>
    </location>
</feature>
<keyword evidence="3" id="KW-1185">Reference proteome</keyword>
<dbReference type="AlphaFoldDB" id="A0A3G8LUS9"/>
<gene>
    <name evidence="2" type="ORF">EGC82_10935</name>
</gene>
<dbReference type="OrthoDB" id="9872334at2"/>
<sequence>MWNKMLTMKLLSFSICIYFLIFSNNTLATKEIDYKDVNFYTLAANETVLDGKKILIQGWLEVWGDFDGGKYSVYLYPVDISRGNKNSFDRIMVVVDKEAFDFAKESLNKKAVQVIGTYSLKKPSKSGVFGDISKLSRLRINPLAENK</sequence>
<protein>
    <submittedName>
        <fullName evidence="2">Uncharacterized protein</fullName>
    </submittedName>
</protein>
<proteinExistence type="predicted"/>
<keyword evidence="1" id="KW-0732">Signal</keyword>
<organism evidence="2 3">
    <name type="scientific">Shewanella livingstonensis</name>
    <dbReference type="NCBI Taxonomy" id="150120"/>
    <lineage>
        <taxon>Bacteria</taxon>
        <taxon>Pseudomonadati</taxon>
        <taxon>Pseudomonadota</taxon>
        <taxon>Gammaproteobacteria</taxon>
        <taxon>Alteromonadales</taxon>
        <taxon>Shewanellaceae</taxon>
        <taxon>Shewanella</taxon>
    </lineage>
</organism>
<evidence type="ECO:0000256" key="1">
    <source>
        <dbReference type="SAM" id="SignalP"/>
    </source>
</evidence>
<evidence type="ECO:0000313" key="2">
    <source>
        <dbReference type="EMBL" id="AZG73237.1"/>
    </source>
</evidence>
<dbReference type="RefSeq" id="WP_124730794.1">
    <property type="nucleotide sequence ID" value="NZ_CBCSKC010000030.1"/>
</dbReference>
<evidence type="ECO:0000313" key="3">
    <source>
        <dbReference type="Proteomes" id="UP000278035"/>
    </source>
</evidence>
<name>A0A3G8LUS9_9GAMM</name>
<dbReference type="EMBL" id="CP034015">
    <property type="protein sequence ID" value="AZG73237.1"/>
    <property type="molecule type" value="Genomic_DNA"/>
</dbReference>
<reference evidence="3" key="1">
    <citation type="submission" date="2018-11" db="EMBL/GenBank/DDBJ databases">
        <title>Shewanella sp. M2.</title>
        <authorList>
            <person name="Hwang Y.J."/>
            <person name="Hwang C.Y."/>
        </authorList>
    </citation>
    <scope>NUCLEOTIDE SEQUENCE [LARGE SCALE GENOMIC DNA]</scope>
    <source>
        <strain evidence="3">LMG 19866</strain>
    </source>
</reference>
<dbReference type="Proteomes" id="UP000278035">
    <property type="component" value="Chromosome"/>
</dbReference>
<accession>A0A3G8LUS9</accession>
<feature type="chain" id="PRO_5018084290" evidence="1">
    <location>
        <begin position="29"/>
        <end position="147"/>
    </location>
</feature>
<dbReference type="KEGG" id="slj:EGC82_10935"/>